<name>A0ABP0EUX6_CLALP</name>
<sequence>MRRSTEQEQESLIPCLLNGITTVAPQGIEHGDTGNIYASVRTTDVSLDYFIEVLNQKNILAICEEIIKVMFRPSSNSVSAGWIVWCLKNLGLVALRAERLI</sequence>
<evidence type="ECO:0000313" key="1">
    <source>
        <dbReference type="EMBL" id="CAK8671171.1"/>
    </source>
</evidence>
<reference evidence="1 2" key="1">
    <citation type="submission" date="2024-02" db="EMBL/GenBank/DDBJ databases">
        <authorList>
            <person name="Daric V."/>
            <person name="Darras S."/>
        </authorList>
    </citation>
    <scope>NUCLEOTIDE SEQUENCE [LARGE SCALE GENOMIC DNA]</scope>
</reference>
<proteinExistence type="predicted"/>
<dbReference type="Proteomes" id="UP001642483">
    <property type="component" value="Unassembled WGS sequence"/>
</dbReference>
<dbReference type="EMBL" id="CAWYQH010000001">
    <property type="protein sequence ID" value="CAK8671171.1"/>
    <property type="molecule type" value="Genomic_DNA"/>
</dbReference>
<evidence type="ECO:0000313" key="2">
    <source>
        <dbReference type="Proteomes" id="UP001642483"/>
    </source>
</evidence>
<keyword evidence="2" id="KW-1185">Reference proteome</keyword>
<gene>
    <name evidence="1" type="ORF">CVLEPA_LOCUS187</name>
</gene>
<protein>
    <submittedName>
        <fullName evidence="1">Uncharacterized protein</fullName>
    </submittedName>
</protein>
<organism evidence="1 2">
    <name type="scientific">Clavelina lepadiformis</name>
    <name type="common">Light-bulb sea squirt</name>
    <name type="synonym">Ascidia lepadiformis</name>
    <dbReference type="NCBI Taxonomy" id="159417"/>
    <lineage>
        <taxon>Eukaryota</taxon>
        <taxon>Metazoa</taxon>
        <taxon>Chordata</taxon>
        <taxon>Tunicata</taxon>
        <taxon>Ascidiacea</taxon>
        <taxon>Aplousobranchia</taxon>
        <taxon>Clavelinidae</taxon>
        <taxon>Clavelina</taxon>
    </lineage>
</organism>
<comment type="caution">
    <text evidence="1">The sequence shown here is derived from an EMBL/GenBank/DDBJ whole genome shotgun (WGS) entry which is preliminary data.</text>
</comment>
<accession>A0ABP0EUX6</accession>